<name>A0A1F5ZJY4_9BACT</name>
<sequence>MYGKKKELEQRIRQIEERNKGVELNKAWETSYTRRVLVALFTYLVIVLYLKFIVGIDPWINAIVPTVGFLLSTLTLRFFKEMWKQFLYKKNK</sequence>
<proteinExistence type="predicted"/>
<keyword evidence="1" id="KW-1133">Transmembrane helix</keyword>
<dbReference type="EMBL" id="MFJL01000041">
    <property type="protein sequence ID" value="OGG12800.1"/>
    <property type="molecule type" value="Genomic_DNA"/>
</dbReference>
<feature type="transmembrane region" description="Helical" evidence="1">
    <location>
        <begin position="36"/>
        <end position="53"/>
    </location>
</feature>
<reference evidence="2 3" key="1">
    <citation type="journal article" date="2016" name="Nat. Commun.">
        <title>Thousands of microbial genomes shed light on interconnected biogeochemical processes in an aquifer system.</title>
        <authorList>
            <person name="Anantharaman K."/>
            <person name="Brown C.T."/>
            <person name="Hug L.A."/>
            <person name="Sharon I."/>
            <person name="Castelle C.J."/>
            <person name="Probst A.J."/>
            <person name="Thomas B.C."/>
            <person name="Singh A."/>
            <person name="Wilkins M.J."/>
            <person name="Karaoz U."/>
            <person name="Brodie E.L."/>
            <person name="Williams K.H."/>
            <person name="Hubbard S.S."/>
            <person name="Banfield J.F."/>
        </authorList>
    </citation>
    <scope>NUCLEOTIDE SEQUENCE [LARGE SCALE GENOMIC DNA]</scope>
</reference>
<gene>
    <name evidence="2" type="ORF">A3D77_07120</name>
</gene>
<organism evidence="2 3">
    <name type="scientific">Candidatus Gottesmanbacteria bacterium RIFCSPHIGHO2_02_FULL_39_11</name>
    <dbReference type="NCBI Taxonomy" id="1798382"/>
    <lineage>
        <taxon>Bacteria</taxon>
        <taxon>Candidatus Gottesmaniibacteriota</taxon>
    </lineage>
</organism>
<feature type="transmembrane region" description="Helical" evidence="1">
    <location>
        <begin position="59"/>
        <end position="79"/>
    </location>
</feature>
<evidence type="ECO:0008006" key="4">
    <source>
        <dbReference type="Google" id="ProtNLM"/>
    </source>
</evidence>
<dbReference type="AlphaFoldDB" id="A0A1F5ZJY4"/>
<comment type="caution">
    <text evidence="2">The sequence shown here is derived from an EMBL/GenBank/DDBJ whole genome shotgun (WGS) entry which is preliminary data.</text>
</comment>
<evidence type="ECO:0000313" key="3">
    <source>
        <dbReference type="Proteomes" id="UP000176923"/>
    </source>
</evidence>
<accession>A0A1F5ZJY4</accession>
<protein>
    <recommendedName>
        <fullName evidence="4">2TM domain-containing protein</fullName>
    </recommendedName>
</protein>
<keyword evidence="1" id="KW-0812">Transmembrane</keyword>
<evidence type="ECO:0000313" key="2">
    <source>
        <dbReference type="EMBL" id="OGG12800.1"/>
    </source>
</evidence>
<evidence type="ECO:0000256" key="1">
    <source>
        <dbReference type="SAM" id="Phobius"/>
    </source>
</evidence>
<keyword evidence="1" id="KW-0472">Membrane</keyword>
<dbReference type="Proteomes" id="UP000176923">
    <property type="component" value="Unassembled WGS sequence"/>
</dbReference>
<dbReference type="STRING" id="1798382.A3D77_07120"/>